<dbReference type="Gene3D" id="2.40.50.140">
    <property type="entry name" value="Nucleic acid-binding proteins"/>
    <property type="match status" value="1"/>
</dbReference>
<name>A0A8J7U3K0_9BACT</name>
<dbReference type="Proteomes" id="UP000664417">
    <property type="component" value="Unassembled WGS sequence"/>
</dbReference>
<dbReference type="Pfam" id="PF01957">
    <property type="entry name" value="NfeD"/>
    <property type="match status" value="1"/>
</dbReference>
<comment type="caution">
    <text evidence="7">The sequence shown here is derived from an EMBL/GenBank/DDBJ whole genome shotgun (WGS) entry which is preliminary data.</text>
</comment>
<feature type="transmembrane region" description="Helical" evidence="5">
    <location>
        <begin position="51"/>
        <end position="70"/>
    </location>
</feature>
<dbReference type="RefSeq" id="WP_207858639.1">
    <property type="nucleotide sequence ID" value="NZ_JAFREP010000007.1"/>
</dbReference>
<dbReference type="PANTHER" id="PTHR33507">
    <property type="entry name" value="INNER MEMBRANE PROTEIN YBBJ"/>
    <property type="match status" value="1"/>
</dbReference>
<keyword evidence="3 5" id="KW-1133">Transmembrane helix</keyword>
<evidence type="ECO:0000256" key="1">
    <source>
        <dbReference type="ARBA" id="ARBA00004141"/>
    </source>
</evidence>
<evidence type="ECO:0000256" key="3">
    <source>
        <dbReference type="ARBA" id="ARBA00022989"/>
    </source>
</evidence>
<evidence type="ECO:0000256" key="5">
    <source>
        <dbReference type="SAM" id="Phobius"/>
    </source>
</evidence>
<evidence type="ECO:0000256" key="2">
    <source>
        <dbReference type="ARBA" id="ARBA00022692"/>
    </source>
</evidence>
<evidence type="ECO:0000259" key="6">
    <source>
        <dbReference type="Pfam" id="PF01957"/>
    </source>
</evidence>
<dbReference type="PANTHER" id="PTHR33507:SF3">
    <property type="entry name" value="INNER MEMBRANE PROTEIN YBBJ"/>
    <property type="match status" value="1"/>
</dbReference>
<dbReference type="GO" id="GO:0005886">
    <property type="term" value="C:plasma membrane"/>
    <property type="evidence" value="ECO:0007669"/>
    <property type="project" value="TreeGrafter"/>
</dbReference>
<accession>A0A8J7U3K0</accession>
<protein>
    <recommendedName>
        <fullName evidence="6">NfeD-like C-terminal domain-containing protein</fullName>
    </recommendedName>
</protein>
<gene>
    <name evidence="7" type="ORF">J3U88_10225</name>
</gene>
<keyword evidence="2 5" id="KW-0812">Transmembrane</keyword>
<comment type="subcellular location">
    <subcellularLocation>
        <location evidence="1">Membrane</location>
        <topology evidence="1">Multi-pass membrane protein</topology>
    </subcellularLocation>
</comment>
<keyword evidence="4 5" id="KW-0472">Membrane</keyword>
<sequence length="153" mass="16223">MVWIVLLTLAGFGFIVLDVIALPGSIFVALGIGMIGYSVYLNFMAHGPVSAGVHFVVCASVIPVIVLRLLKRYALKGEMNAEEGFVGVDSHSDLIGSSGVAFSDLRPAGKVRMELDGKSVDLDCIAESSFIEAGTEVVVVEERGPSLVVAKRR</sequence>
<keyword evidence="8" id="KW-1185">Reference proteome</keyword>
<evidence type="ECO:0000313" key="8">
    <source>
        <dbReference type="Proteomes" id="UP000664417"/>
    </source>
</evidence>
<evidence type="ECO:0000256" key="4">
    <source>
        <dbReference type="ARBA" id="ARBA00023136"/>
    </source>
</evidence>
<evidence type="ECO:0000313" key="7">
    <source>
        <dbReference type="EMBL" id="MBO1318839.1"/>
    </source>
</evidence>
<proteinExistence type="predicted"/>
<feature type="transmembrane region" description="Helical" evidence="5">
    <location>
        <begin position="12"/>
        <end position="39"/>
    </location>
</feature>
<dbReference type="EMBL" id="JAFREP010000007">
    <property type="protein sequence ID" value="MBO1318839.1"/>
    <property type="molecule type" value="Genomic_DNA"/>
</dbReference>
<organism evidence="7 8">
    <name type="scientific">Acanthopleuribacter pedis</name>
    <dbReference type="NCBI Taxonomy" id="442870"/>
    <lineage>
        <taxon>Bacteria</taxon>
        <taxon>Pseudomonadati</taxon>
        <taxon>Acidobacteriota</taxon>
        <taxon>Holophagae</taxon>
        <taxon>Acanthopleuribacterales</taxon>
        <taxon>Acanthopleuribacteraceae</taxon>
        <taxon>Acanthopleuribacter</taxon>
    </lineage>
</organism>
<reference evidence="7" key="1">
    <citation type="submission" date="2021-03" db="EMBL/GenBank/DDBJ databases">
        <authorList>
            <person name="Wang G."/>
        </authorList>
    </citation>
    <scope>NUCLEOTIDE SEQUENCE</scope>
    <source>
        <strain evidence="7">KCTC 12899</strain>
    </source>
</reference>
<dbReference type="InterPro" id="IPR002810">
    <property type="entry name" value="NfeD-like_C"/>
</dbReference>
<dbReference type="AlphaFoldDB" id="A0A8J7U3K0"/>
<feature type="domain" description="NfeD-like C-terminal" evidence="6">
    <location>
        <begin position="93"/>
        <end position="151"/>
    </location>
</feature>
<dbReference type="InterPro" id="IPR052165">
    <property type="entry name" value="Membrane_assoc_protease"/>
</dbReference>
<dbReference type="InterPro" id="IPR012340">
    <property type="entry name" value="NA-bd_OB-fold"/>
</dbReference>